<keyword evidence="2" id="KW-1133">Transmembrane helix</keyword>
<feature type="transmembrane region" description="Helical" evidence="2">
    <location>
        <begin position="155"/>
        <end position="174"/>
    </location>
</feature>
<dbReference type="SUPFAM" id="SSF81995">
    <property type="entry name" value="beta-sandwich domain of Sec23/24"/>
    <property type="match status" value="1"/>
</dbReference>
<dbReference type="EMBL" id="MN740475">
    <property type="protein sequence ID" value="QHU28892.1"/>
    <property type="molecule type" value="Genomic_DNA"/>
</dbReference>
<sequence length="175" mass="19637">MPDTEYEDSIEKFRPVSQMGPSGPSGPSGPNGPVIPLMQQIPGQHQQGQPQQGQPSPEQIAMMQQQRAMQQQAMQQQAMQQQMMQQQAMQQKNNGSSGKKHTTFLEKLKKLKKNDTLQEIFVIAILFIIFSTSFYKNNLSKIPFVTNENNCLNTSGLLISAILIAIIFVIVRTFL</sequence>
<organism evidence="3">
    <name type="scientific">viral metagenome</name>
    <dbReference type="NCBI Taxonomy" id="1070528"/>
    <lineage>
        <taxon>unclassified sequences</taxon>
        <taxon>metagenomes</taxon>
        <taxon>organismal metagenomes</taxon>
    </lineage>
</organism>
<evidence type="ECO:0000313" key="3">
    <source>
        <dbReference type="EMBL" id="QHU28892.1"/>
    </source>
</evidence>
<feature type="region of interest" description="Disordered" evidence="1">
    <location>
        <begin position="1"/>
        <end position="100"/>
    </location>
</feature>
<feature type="transmembrane region" description="Helical" evidence="2">
    <location>
        <begin position="117"/>
        <end position="135"/>
    </location>
</feature>
<feature type="compositionally biased region" description="Low complexity" evidence="1">
    <location>
        <begin position="39"/>
        <end position="91"/>
    </location>
</feature>
<evidence type="ECO:0000256" key="2">
    <source>
        <dbReference type="SAM" id="Phobius"/>
    </source>
</evidence>
<keyword evidence="2" id="KW-0812">Transmembrane</keyword>
<dbReference type="AlphaFoldDB" id="A0A6C0LI99"/>
<reference evidence="3" key="1">
    <citation type="journal article" date="2020" name="Nature">
        <title>Giant virus diversity and host interactions through global metagenomics.</title>
        <authorList>
            <person name="Schulz F."/>
            <person name="Roux S."/>
            <person name="Paez-Espino D."/>
            <person name="Jungbluth S."/>
            <person name="Walsh D.A."/>
            <person name="Denef V.J."/>
            <person name="McMahon K.D."/>
            <person name="Konstantinidis K.T."/>
            <person name="Eloe-Fadrosh E.A."/>
            <person name="Kyrpides N.C."/>
            <person name="Woyke T."/>
        </authorList>
    </citation>
    <scope>NUCLEOTIDE SEQUENCE</scope>
    <source>
        <strain evidence="3">GVMAG-M-3300027791-30</strain>
    </source>
</reference>
<evidence type="ECO:0000256" key="1">
    <source>
        <dbReference type="SAM" id="MobiDB-lite"/>
    </source>
</evidence>
<proteinExistence type="predicted"/>
<keyword evidence="2" id="KW-0472">Membrane</keyword>
<name>A0A6C0LI99_9ZZZZ</name>
<protein>
    <submittedName>
        <fullName evidence="3">Uncharacterized protein</fullName>
    </submittedName>
</protein>
<accession>A0A6C0LI99</accession>